<accession>A0A0E9TAL5</accession>
<protein>
    <submittedName>
        <fullName evidence="1">Uncharacterized protein</fullName>
    </submittedName>
</protein>
<proteinExistence type="predicted"/>
<dbReference type="EMBL" id="GBXM01058844">
    <property type="protein sequence ID" value="JAH49733.1"/>
    <property type="molecule type" value="Transcribed_RNA"/>
</dbReference>
<reference evidence="1" key="1">
    <citation type="submission" date="2014-11" db="EMBL/GenBank/DDBJ databases">
        <authorList>
            <person name="Amaro Gonzalez C."/>
        </authorList>
    </citation>
    <scope>NUCLEOTIDE SEQUENCE</scope>
</reference>
<name>A0A0E9TAL5_ANGAN</name>
<dbReference type="AlphaFoldDB" id="A0A0E9TAL5"/>
<reference evidence="1" key="2">
    <citation type="journal article" date="2015" name="Fish Shellfish Immunol.">
        <title>Early steps in the European eel (Anguilla anguilla)-Vibrio vulnificus interaction in the gills: Role of the RtxA13 toxin.</title>
        <authorList>
            <person name="Callol A."/>
            <person name="Pajuelo D."/>
            <person name="Ebbesson L."/>
            <person name="Teles M."/>
            <person name="MacKenzie S."/>
            <person name="Amaro C."/>
        </authorList>
    </citation>
    <scope>NUCLEOTIDE SEQUENCE</scope>
</reference>
<evidence type="ECO:0000313" key="1">
    <source>
        <dbReference type="EMBL" id="JAH49733.1"/>
    </source>
</evidence>
<sequence>MTEQTVHLYHNQSQWRMRWPRLKGQNMTKGP</sequence>
<organism evidence="1">
    <name type="scientific">Anguilla anguilla</name>
    <name type="common">European freshwater eel</name>
    <name type="synonym">Muraena anguilla</name>
    <dbReference type="NCBI Taxonomy" id="7936"/>
    <lineage>
        <taxon>Eukaryota</taxon>
        <taxon>Metazoa</taxon>
        <taxon>Chordata</taxon>
        <taxon>Craniata</taxon>
        <taxon>Vertebrata</taxon>
        <taxon>Euteleostomi</taxon>
        <taxon>Actinopterygii</taxon>
        <taxon>Neopterygii</taxon>
        <taxon>Teleostei</taxon>
        <taxon>Anguilliformes</taxon>
        <taxon>Anguillidae</taxon>
        <taxon>Anguilla</taxon>
    </lineage>
</organism>